<organism evidence="2 3">
    <name type="scientific">Rhizoclosmatium globosum</name>
    <dbReference type="NCBI Taxonomy" id="329046"/>
    <lineage>
        <taxon>Eukaryota</taxon>
        <taxon>Fungi</taxon>
        <taxon>Fungi incertae sedis</taxon>
        <taxon>Chytridiomycota</taxon>
        <taxon>Chytridiomycota incertae sedis</taxon>
        <taxon>Chytridiomycetes</taxon>
        <taxon>Chytridiales</taxon>
        <taxon>Chytriomycetaceae</taxon>
        <taxon>Rhizoclosmatium</taxon>
    </lineage>
</organism>
<evidence type="ECO:0000256" key="1">
    <source>
        <dbReference type="SAM" id="MobiDB-lite"/>
    </source>
</evidence>
<sequence>MLATRSLSPIRTQSAPTEASPSSTPHTVPDATQVTEDILAAALVVGSLGPAVGMTASIGSIITATASSLKDSLYKTTQLRLLRLHHLYDRHFLNYQPRSEAIKNVLLSTSSKEGVSSDSLLRLVSRDEWLDRCDPKSVLKSSIAEVLQILFDAKADPGTITSSCIHTIALHAVDMTFFSTNDTAPYSGSRTRAGDIQALSSFCTGLANSVNTGFGDKEKYILMAGSNMEGKITTFLKVSLKLDEALRAFQSATSIKSGLQRSQSDSIILATGNQQSDLLDFEPLKRSIVSSLANLVNVEVCRVMHLAITYPSTKNTFVSAVETWNQIITDSGKKFSINSLLGNQAAQPTTPFVESVRKISSLFGMVQKQLQSSESSASLTDTEWMNEFETFVGMGKTASSDSATLPFKIVLPDSESKIISLVASSGLLLLFAHSLLQHTETKPLNQLTVMRLHVEDLLKSLVEDAEELFEATKTFRVVSTEAALAEVAWYRFVCDYADVCLVRNEKRRIMQDFLLLDALCGGKGLATPQPDEVRRDFKDLLGKFKLQWFSSSSSSLDK</sequence>
<dbReference type="EMBL" id="MCGO01000008">
    <property type="protein sequence ID" value="ORY49976.1"/>
    <property type="molecule type" value="Genomic_DNA"/>
</dbReference>
<feature type="compositionally biased region" description="Low complexity" evidence="1">
    <location>
        <begin position="12"/>
        <end position="27"/>
    </location>
</feature>
<comment type="caution">
    <text evidence="2">The sequence shown here is derived from an EMBL/GenBank/DDBJ whole genome shotgun (WGS) entry which is preliminary data.</text>
</comment>
<evidence type="ECO:0000313" key="3">
    <source>
        <dbReference type="Proteomes" id="UP000193642"/>
    </source>
</evidence>
<keyword evidence="3" id="KW-1185">Reference proteome</keyword>
<dbReference type="AlphaFoldDB" id="A0A1Y2CSV4"/>
<feature type="region of interest" description="Disordered" evidence="1">
    <location>
        <begin position="1"/>
        <end position="29"/>
    </location>
</feature>
<accession>A0A1Y2CSV4</accession>
<dbReference type="Proteomes" id="UP000193642">
    <property type="component" value="Unassembled WGS sequence"/>
</dbReference>
<reference evidence="2 3" key="1">
    <citation type="submission" date="2016-07" db="EMBL/GenBank/DDBJ databases">
        <title>Pervasive Adenine N6-methylation of Active Genes in Fungi.</title>
        <authorList>
            <consortium name="DOE Joint Genome Institute"/>
            <person name="Mondo S.J."/>
            <person name="Dannebaum R.O."/>
            <person name="Kuo R.C."/>
            <person name="Labutti K."/>
            <person name="Haridas S."/>
            <person name="Kuo A."/>
            <person name="Salamov A."/>
            <person name="Ahrendt S.R."/>
            <person name="Lipzen A."/>
            <person name="Sullivan W."/>
            <person name="Andreopoulos W.B."/>
            <person name="Clum A."/>
            <person name="Lindquist E."/>
            <person name="Daum C."/>
            <person name="Ramamoorthy G.K."/>
            <person name="Gryganskyi A."/>
            <person name="Culley D."/>
            <person name="Magnuson J.K."/>
            <person name="James T.Y."/>
            <person name="O'Malley M.A."/>
            <person name="Stajich J.E."/>
            <person name="Spatafora J.W."/>
            <person name="Visel A."/>
            <person name="Grigoriev I.V."/>
        </authorList>
    </citation>
    <scope>NUCLEOTIDE SEQUENCE [LARGE SCALE GENOMIC DNA]</scope>
    <source>
        <strain evidence="2 3">JEL800</strain>
    </source>
</reference>
<evidence type="ECO:0000313" key="2">
    <source>
        <dbReference type="EMBL" id="ORY49976.1"/>
    </source>
</evidence>
<name>A0A1Y2CSV4_9FUNG</name>
<protein>
    <submittedName>
        <fullName evidence="2">Uncharacterized protein</fullName>
    </submittedName>
</protein>
<gene>
    <name evidence="2" type="ORF">BCR33DRAFT_713571</name>
</gene>
<dbReference type="OrthoDB" id="2143787at2759"/>
<proteinExistence type="predicted"/>
<feature type="compositionally biased region" description="Polar residues" evidence="1">
    <location>
        <begin position="1"/>
        <end position="11"/>
    </location>
</feature>